<proteinExistence type="predicted"/>
<keyword evidence="2" id="KW-1185">Reference proteome</keyword>
<sequence>MLRNKAYITSANNERAQCRLTNSKSEPLRLLPMGLFEKSKVWQTSPMNLQELKTAITTAVDTIDNEACSRVMGWIPTA</sequence>
<comment type="caution">
    <text evidence="1">The sequence shown here is derived from an EMBL/GenBank/DDBJ whole genome shotgun (WGS) entry which is preliminary data.</text>
</comment>
<name>A0A8X6PGD6_NEPPI</name>
<evidence type="ECO:0000313" key="2">
    <source>
        <dbReference type="Proteomes" id="UP000887013"/>
    </source>
</evidence>
<accession>A0A8X6PGD6</accession>
<dbReference type="AlphaFoldDB" id="A0A8X6PGD6"/>
<evidence type="ECO:0000313" key="1">
    <source>
        <dbReference type="EMBL" id="GFT69673.1"/>
    </source>
</evidence>
<gene>
    <name evidence="1" type="ORF">NPIL_57321</name>
</gene>
<reference evidence="1" key="1">
    <citation type="submission" date="2020-08" db="EMBL/GenBank/DDBJ databases">
        <title>Multicomponent nature underlies the extraordinary mechanical properties of spider dragline silk.</title>
        <authorList>
            <person name="Kono N."/>
            <person name="Nakamura H."/>
            <person name="Mori M."/>
            <person name="Yoshida Y."/>
            <person name="Ohtoshi R."/>
            <person name="Malay A.D."/>
            <person name="Moran D.A.P."/>
            <person name="Tomita M."/>
            <person name="Numata K."/>
            <person name="Arakawa K."/>
        </authorList>
    </citation>
    <scope>NUCLEOTIDE SEQUENCE</scope>
</reference>
<protein>
    <submittedName>
        <fullName evidence="1">Uncharacterized protein</fullName>
    </submittedName>
</protein>
<dbReference type="Proteomes" id="UP000887013">
    <property type="component" value="Unassembled WGS sequence"/>
</dbReference>
<dbReference type="EMBL" id="BMAW01069575">
    <property type="protein sequence ID" value="GFT69673.1"/>
    <property type="molecule type" value="Genomic_DNA"/>
</dbReference>
<organism evidence="1 2">
    <name type="scientific">Nephila pilipes</name>
    <name type="common">Giant wood spider</name>
    <name type="synonym">Nephila maculata</name>
    <dbReference type="NCBI Taxonomy" id="299642"/>
    <lineage>
        <taxon>Eukaryota</taxon>
        <taxon>Metazoa</taxon>
        <taxon>Ecdysozoa</taxon>
        <taxon>Arthropoda</taxon>
        <taxon>Chelicerata</taxon>
        <taxon>Arachnida</taxon>
        <taxon>Araneae</taxon>
        <taxon>Araneomorphae</taxon>
        <taxon>Entelegynae</taxon>
        <taxon>Araneoidea</taxon>
        <taxon>Nephilidae</taxon>
        <taxon>Nephila</taxon>
    </lineage>
</organism>